<organism evidence="3 4">
    <name type="scientific">Chitinophaga pollutisoli</name>
    <dbReference type="NCBI Taxonomy" id="3133966"/>
    <lineage>
        <taxon>Bacteria</taxon>
        <taxon>Pseudomonadati</taxon>
        <taxon>Bacteroidota</taxon>
        <taxon>Chitinophagia</taxon>
        <taxon>Chitinophagales</taxon>
        <taxon>Chitinophagaceae</taxon>
        <taxon>Chitinophaga</taxon>
    </lineage>
</organism>
<feature type="region of interest" description="Disordered" evidence="1">
    <location>
        <begin position="14"/>
        <end position="52"/>
    </location>
</feature>
<proteinExistence type="predicted"/>
<keyword evidence="2" id="KW-1133">Transmembrane helix</keyword>
<evidence type="ECO:0008006" key="5">
    <source>
        <dbReference type="Google" id="ProtNLM"/>
    </source>
</evidence>
<evidence type="ECO:0000313" key="4">
    <source>
        <dbReference type="Proteomes" id="UP001485459"/>
    </source>
</evidence>
<accession>A0ABZ2YR89</accession>
<sequence>MDKDNFRELLQKYAEGRALSPEEETQLRQGYDQLLESALHATPADPADEQGRDLRRRIENEIAGRQTKRFRLRDFHRIAAALLIGMILLAGTYWLWPGPPQRYPRGDHGRQQ</sequence>
<protein>
    <recommendedName>
        <fullName evidence="5">DUF1700 domain-containing protein</fullName>
    </recommendedName>
</protein>
<reference evidence="4" key="1">
    <citation type="submission" date="2024-03" db="EMBL/GenBank/DDBJ databases">
        <title>Chitinophaga horti sp. nov., isolated from garden soil.</title>
        <authorList>
            <person name="Lee D.S."/>
            <person name="Han D.M."/>
            <person name="Baek J.H."/>
            <person name="Choi D.G."/>
            <person name="Jeon J.H."/>
            <person name="Jeon C.O."/>
        </authorList>
    </citation>
    <scope>NUCLEOTIDE SEQUENCE [LARGE SCALE GENOMIC DNA]</scope>
    <source>
        <strain evidence="4">GPA1</strain>
    </source>
</reference>
<dbReference type="EMBL" id="CP149822">
    <property type="protein sequence ID" value="WZN42309.1"/>
    <property type="molecule type" value="Genomic_DNA"/>
</dbReference>
<name>A0ABZ2YR89_9BACT</name>
<dbReference type="RefSeq" id="WP_341837143.1">
    <property type="nucleotide sequence ID" value="NZ_CP149822.1"/>
</dbReference>
<evidence type="ECO:0000313" key="3">
    <source>
        <dbReference type="EMBL" id="WZN42309.1"/>
    </source>
</evidence>
<evidence type="ECO:0000256" key="1">
    <source>
        <dbReference type="SAM" id="MobiDB-lite"/>
    </source>
</evidence>
<gene>
    <name evidence="3" type="ORF">WJU16_04590</name>
</gene>
<keyword evidence="2" id="KW-0472">Membrane</keyword>
<dbReference type="Proteomes" id="UP001485459">
    <property type="component" value="Chromosome"/>
</dbReference>
<feature type="transmembrane region" description="Helical" evidence="2">
    <location>
        <begin position="75"/>
        <end position="96"/>
    </location>
</feature>
<keyword evidence="4" id="KW-1185">Reference proteome</keyword>
<keyword evidence="2" id="KW-0812">Transmembrane</keyword>
<evidence type="ECO:0000256" key="2">
    <source>
        <dbReference type="SAM" id="Phobius"/>
    </source>
</evidence>